<dbReference type="EMBL" id="GIKN01007538">
    <property type="protein sequence ID" value="NIE49811.1"/>
    <property type="molecule type" value="Transcribed_RNA"/>
</dbReference>
<organism evidence="1">
    <name type="scientific">Rhipicephalus microplus</name>
    <name type="common">Cattle tick</name>
    <name type="synonym">Boophilus microplus</name>
    <dbReference type="NCBI Taxonomy" id="6941"/>
    <lineage>
        <taxon>Eukaryota</taxon>
        <taxon>Metazoa</taxon>
        <taxon>Ecdysozoa</taxon>
        <taxon>Arthropoda</taxon>
        <taxon>Chelicerata</taxon>
        <taxon>Arachnida</taxon>
        <taxon>Acari</taxon>
        <taxon>Parasitiformes</taxon>
        <taxon>Ixodida</taxon>
        <taxon>Ixodoidea</taxon>
        <taxon>Ixodidae</taxon>
        <taxon>Rhipicephalinae</taxon>
        <taxon>Rhipicephalus</taxon>
        <taxon>Boophilus</taxon>
    </lineage>
</organism>
<accession>A0A6G5AFN6</accession>
<name>A0A6G5AFN6_RHIMP</name>
<dbReference type="AlphaFoldDB" id="A0A6G5AFN6"/>
<evidence type="ECO:0000313" key="1">
    <source>
        <dbReference type="EMBL" id="NIE49811.1"/>
    </source>
</evidence>
<protein>
    <submittedName>
        <fullName evidence="1">Uncharacterized protein</fullName>
    </submittedName>
</protein>
<sequence length="104" mass="11836">MYCTITVQSPRVAPLCGMFVVSLFFIKCEEISVTLPGMPVSCDMLSFESNLYSLFQLIVLVRNVFQLFARCSRRLTACLWLTNGLILILVNQTNQNQFAFCKLI</sequence>
<reference evidence="1" key="1">
    <citation type="submission" date="2020-03" db="EMBL/GenBank/DDBJ databases">
        <title>A transcriptome and proteome of the tick Rhipicephalus microplus shaped by the genetic composition of its hosts and developmental stage.</title>
        <authorList>
            <person name="Garcia G.R."/>
            <person name="Ribeiro J.M.C."/>
            <person name="Maruyama S.R."/>
            <person name="Gardinasse L.G."/>
            <person name="Nelson K."/>
            <person name="Ferreira B.R."/>
            <person name="Andrade T.G."/>
            <person name="Santos I.K.F.M."/>
        </authorList>
    </citation>
    <scope>NUCLEOTIDE SEQUENCE</scope>
    <source>
        <strain evidence="1">NSGR</strain>
        <tissue evidence="1">Salivary glands</tissue>
    </source>
</reference>
<proteinExistence type="predicted"/>